<gene>
    <name evidence="1" type="ORF">DEJ48_38630</name>
</gene>
<sequence>MARKGFQYTPVPPSVAQPTRGSGFVLDDIAWARAHGYGSRGLHEPRGGKRQDPDRGYLRSLSAAHRARYSATLSGTASEGVLTAELPTGGTLATARGGCRARAEEELYGDRATWFRVSSTAMNLTPLWVPKLVEDTRFKKALGAWSACMRDKGHRYADPSEIRAALPALAKGLGKNKARAIEIALAVAEATCARDSALADRARALKRTYFAPVRAKYREELALHDRLEAAALTRADALIPRS</sequence>
<accession>A0A5P2C8I0</accession>
<reference evidence="1 2" key="1">
    <citation type="submission" date="2018-05" db="EMBL/GenBank/DDBJ databases">
        <title>Streptomyces venezuelae.</title>
        <authorList>
            <person name="Kim W."/>
            <person name="Lee N."/>
            <person name="Cho B.-K."/>
        </authorList>
    </citation>
    <scope>NUCLEOTIDE SEQUENCE [LARGE SCALE GENOMIC DNA]</scope>
    <source>
        <strain evidence="1 2">ATCC 14584</strain>
    </source>
</reference>
<organism evidence="1 2">
    <name type="scientific">Streptomyces venezuelae</name>
    <dbReference type="NCBI Taxonomy" id="54571"/>
    <lineage>
        <taxon>Bacteria</taxon>
        <taxon>Bacillati</taxon>
        <taxon>Actinomycetota</taxon>
        <taxon>Actinomycetes</taxon>
        <taxon>Kitasatosporales</taxon>
        <taxon>Streptomycetaceae</taxon>
        <taxon>Streptomyces</taxon>
    </lineage>
</organism>
<dbReference type="Proteomes" id="UP000322927">
    <property type="component" value="Chromosome"/>
</dbReference>
<protein>
    <submittedName>
        <fullName evidence="1">Uncharacterized protein</fullName>
    </submittedName>
</protein>
<name>A0A5P2C8I0_STRVZ</name>
<evidence type="ECO:0000313" key="1">
    <source>
        <dbReference type="EMBL" id="QES38550.1"/>
    </source>
</evidence>
<evidence type="ECO:0000313" key="2">
    <source>
        <dbReference type="Proteomes" id="UP000322927"/>
    </source>
</evidence>
<dbReference type="AlphaFoldDB" id="A0A5P2C8I0"/>
<proteinExistence type="predicted"/>
<dbReference type="EMBL" id="CP029192">
    <property type="protein sequence ID" value="QES38550.1"/>
    <property type="molecule type" value="Genomic_DNA"/>
</dbReference>